<reference evidence="5 6" key="1">
    <citation type="submission" date="2021-10" db="EMBL/GenBank/DDBJ databases">
        <title>Draft genome of Aestuariibacter halophilus JC2043.</title>
        <authorList>
            <person name="Emsley S.A."/>
            <person name="Pfannmuller K.M."/>
            <person name="Ushijima B."/>
            <person name="Saw J.H."/>
            <person name="Videau P."/>
        </authorList>
    </citation>
    <scope>NUCLEOTIDE SEQUENCE [LARGE SCALE GENOMIC DNA]</scope>
    <source>
        <strain evidence="5 6">JC2043</strain>
    </source>
</reference>
<dbReference type="SUPFAM" id="SSF48452">
    <property type="entry name" value="TPR-like"/>
    <property type="match status" value="1"/>
</dbReference>
<protein>
    <submittedName>
        <fullName evidence="5">VWA domain-containing protein</fullName>
    </submittedName>
</protein>
<feature type="transmembrane region" description="Helical" evidence="3">
    <location>
        <begin position="6"/>
        <end position="28"/>
    </location>
</feature>
<dbReference type="PROSITE" id="PS50293">
    <property type="entry name" value="TPR_REGION"/>
    <property type="match status" value="1"/>
</dbReference>
<comment type="caution">
    <text evidence="5">The sequence shown here is derived from an EMBL/GenBank/DDBJ whole genome shotgun (WGS) entry which is preliminary data.</text>
</comment>
<proteinExistence type="predicted"/>
<dbReference type="InterPro" id="IPR019734">
    <property type="entry name" value="TPR_rpt"/>
</dbReference>
<evidence type="ECO:0000256" key="3">
    <source>
        <dbReference type="SAM" id="Phobius"/>
    </source>
</evidence>
<dbReference type="SMART" id="SM00028">
    <property type="entry name" value="TPR"/>
    <property type="match status" value="1"/>
</dbReference>
<dbReference type="InterPro" id="IPR050768">
    <property type="entry name" value="UPF0353/GerABKA_families"/>
</dbReference>
<dbReference type="EMBL" id="JAJEWP010000001">
    <property type="protein sequence ID" value="MCC2615163.1"/>
    <property type="molecule type" value="Genomic_DNA"/>
</dbReference>
<dbReference type="InterPro" id="IPR011990">
    <property type="entry name" value="TPR-like_helical_dom_sf"/>
</dbReference>
<keyword evidence="1" id="KW-0802">TPR repeat</keyword>
<keyword evidence="3" id="KW-1133">Transmembrane helix</keyword>
<feature type="transmembrane region" description="Helical" evidence="3">
    <location>
        <begin position="63"/>
        <end position="82"/>
    </location>
</feature>
<dbReference type="PROSITE" id="PS50234">
    <property type="entry name" value="VWFA"/>
    <property type="match status" value="1"/>
</dbReference>
<evidence type="ECO:0000256" key="1">
    <source>
        <dbReference type="PROSITE-ProRule" id="PRU00339"/>
    </source>
</evidence>
<dbReference type="Proteomes" id="UP001520878">
    <property type="component" value="Unassembled WGS sequence"/>
</dbReference>
<organism evidence="5 6">
    <name type="scientific">Fluctibacter halophilus</name>
    <dbReference type="NCBI Taxonomy" id="226011"/>
    <lineage>
        <taxon>Bacteria</taxon>
        <taxon>Pseudomonadati</taxon>
        <taxon>Pseudomonadota</taxon>
        <taxon>Gammaproteobacteria</taxon>
        <taxon>Alteromonadales</taxon>
        <taxon>Alteromonadaceae</taxon>
        <taxon>Fluctibacter</taxon>
    </lineage>
</organism>
<accession>A0ABS8G3R0</accession>
<name>A0ABS8G3R0_9ALTE</name>
<dbReference type="PANTHER" id="PTHR22550">
    <property type="entry name" value="SPORE GERMINATION PROTEIN"/>
    <property type="match status" value="1"/>
</dbReference>
<evidence type="ECO:0000313" key="6">
    <source>
        <dbReference type="Proteomes" id="UP001520878"/>
    </source>
</evidence>
<dbReference type="Gene3D" id="1.25.40.10">
    <property type="entry name" value="Tetratricopeptide repeat domain"/>
    <property type="match status" value="1"/>
</dbReference>
<feature type="compositionally biased region" description="Low complexity" evidence="2">
    <location>
        <begin position="555"/>
        <end position="564"/>
    </location>
</feature>
<feature type="domain" description="VWFA" evidence="4">
    <location>
        <begin position="95"/>
        <end position="290"/>
    </location>
</feature>
<feature type="compositionally biased region" description="Basic and acidic residues" evidence="2">
    <location>
        <begin position="567"/>
        <end position="585"/>
    </location>
</feature>
<evidence type="ECO:0000313" key="5">
    <source>
        <dbReference type="EMBL" id="MCC2615163.1"/>
    </source>
</evidence>
<gene>
    <name evidence="5" type="ORF">LJ739_02755</name>
</gene>
<dbReference type="PANTHER" id="PTHR22550:SF14">
    <property type="entry name" value="VWFA DOMAIN-CONTAINING PROTEIN"/>
    <property type="match status" value="1"/>
</dbReference>
<feature type="region of interest" description="Disordered" evidence="2">
    <location>
        <begin position="455"/>
        <end position="615"/>
    </location>
</feature>
<feature type="repeat" description="TPR" evidence="1">
    <location>
        <begin position="410"/>
        <end position="443"/>
    </location>
</feature>
<dbReference type="RefSeq" id="WP_229157072.1">
    <property type="nucleotide sequence ID" value="NZ_JAJEWP010000001.1"/>
</dbReference>
<keyword evidence="3" id="KW-0812">Transmembrane</keyword>
<dbReference type="InterPro" id="IPR002035">
    <property type="entry name" value="VWF_A"/>
</dbReference>
<dbReference type="PROSITE" id="PS50005">
    <property type="entry name" value="TPR"/>
    <property type="match status" value="1"/>
</dbReference>
<dbReference type="InterPro" id="IPR036465">
    <property type="entry name" value="vWFA_dom_sf"/>
</dbReference>
<evidence type="ECO:0000259" key="4">
    <source>
        <dbReference type="PROSITE" id="PS50234"/>
    </source>
</evidence>
<evidence type="ECO:0000256" key="2">
    <source>
        <dbReference type="SAM" id="MobiDB-lite"/>
    </source>
</evidence>
<dbReference type="Pfam" id="PF13519">
    <property type="entry name" value="VWA_2"/>
    <property type="match status" value="1"/>
</dbReference>
<dbReference type="SUPFAM" id="SSF53300">
    <property type="entry name" value="vWA-like"/>
    <property type="match status" value="1"/>
</dbReference>
<sequence>MPDWSAFHFIRPEWFFALLPLLIIVLLLRRVQRQQTGWQGVLAQHLYTSLIERHSFAQQRSTYGLLALGWLLSVLALAGPTWEKLPQPVYQLHTGKVVVIDMSLSMRATDVSPDRLTRAKYKAIDLINAISEGDTGLVAYAGDAFTISPLSADGQNLTTLLPSLSPEIMPVPGSDPYSGLQKAMTLLENAGYQQGEIFWITDGIEMSQLKELTQLVRNAPYRLSVLGVGTQDGAPISQANGELLKDATGAIVIPKLNADRLQTLANVGGGRYAPLQADDSDIDYLTTQQLLDRETEKNPDEEKPQGDTWREMGPYLLLLLLPLAAYGFRRGVLFGVVLLAGLPLSAPPASANVWDDLWKTGDQQGAEHFQQQQFNDAAADFDNPMWRGSAQYRAGDFEAAANSFAQANTLEGRYNLGNALAQLGQLDEAIAAYDEVLEQDPEHADAAANKALLEQMKQQQEQQEQQNQQGQQNDQQQQDQQQDQQQGEQQQDDSDGQSSQQSQQQQSESDPEQQQDPQQDSSETQQRQDQQEQQQQEQQQAEQQGEEDEAREQQAEAAQAQPQEMTDEQRENLQRMENLLRRVPDDPAYLLKRKMLLENQQRKRQRLPAPTQRNW</sequence>
<feature type="compositionally biased region" description="Low complexity" evidence="2">
    <location>
        <begin position="458"/>
        <end position="489"/>
    </location>
</feature>
<keyword evidence="3" id="KW-0472">Membrane</keyword>
<dbReference type="Pfam" id="PF00515">
    <property type="entry name" value="TPR_1"/>
    <property type="match status" value="1"/>
</dbReference>
<feature type="compositionally biased region" description="Low complexity" evidence="2">
    <location>
        <begin position="496"/>
        <end position="543"/>
    </location>
</feature>
<dbReference type="Gene3D" id="3.40.50.410">
    <property type="entry name" value="von Willebrand factor, type A domain"/>
    <property type="match status" value="1"/>
</dbReference>
<keyword evidence="6" id="KW-1185">Reference proteome</keyword>